<keyword evidence="1" id="KW-0695">RNA-directed DNA polymerase</keyword>
<evidence type="ECO:0000313" key="2">
    <source>
        <dbReference type="Proteomes" id="UP000037510"/>
    </source>
</evidence>
<reference evidence="1 2" key="1">
    <citation type="journal article" date="2015" name="Genome Biol. Evol.">
        <title>The genome of winter moth (Operophtera brumata) provides a genomic perspective on sexual dimorphism and phenology.</title>
        <authorList>
            <person name="Derks M.F."/>
            <person name="Smit S."/>
            <person name="Salis L."/>
            <person name="Schijlen E."/>
            <person name="Bossers A."/>
            <person name="Mateman C."/>
            <person name="Pijl A.S."/>
            <person name="de Ridder D."/>
            <person name="Groenen M.A."/>
            <person name="Visser M.E."/>
            <person name="Megens H.J."/>
        </authorList>
    </citation>
    <scope>NUCLEOTIDE SEQUENCE [LARGE SCALE GENOMIC DNA]</scope>
    <source>
        <strain evidence="1">WM2013NL</strain>
        <tissue evidence="1">Head and thorax</tissue>
    </source>
</reference>
<dbReference type="Proteomes" id="UP000037510">
    <property type="component" value="Unassembled WGS sequence"/>
</dbReference>
<comment type="caution">
    <text evidence="1">The sequence shown here is derived from an EMBL/GenBank/DDBJ whole genome shotgun (WGS) entry which is preliminary data.</text>
</comment>
<dbReference type="InterPro" id="IPR036691">
    <property type="entry name" value="Endo/exonu/phosph_ase_sf"/>
</dbReference>
<gene>
    <name evidence="1" type="ORF">OBRU01_25751</name>
</gene>
<accession>A0A0L7K4E4</accession>
<proteinExistence type="predicted"/>
<evidence type="ECO:0000313" key="1">
    <source>
        <dbReference type="EMBL" id="KOB57258.1"/>
    </source>
</evidence>
<dbReference type="Gene3D" id="3.60.10.10">
    <property type="entry name" value="Endonuclease/exonuclease/phosphatase"/>
    <property type="match status" value="1"/>
</dbReference>
<keyword evidence="1" id="KW-0808">Transferase</keyword>
<dbReference type="GO" id="GO:0003964">
    <property type="term" value="F:RNA-directed DNA polymerase activity"/>
    <property type="evidence" value="ECO:0007669"/>
    <property type="project" value="UniProtKB-KW"/>
</dbReference>
<dbReference type="SUPFAM" id="SSF56219">
    <property type="entry name" value="DNase I-like"/>
    <property type="match status" value="1"/>
</dbReference>
<keyword evidence="1" id="KW-0548">Nucleotidyltransferase</keyword>
<sequence length="81" mass="9078">MDHTSPDLLAINESWLRPGQEDCAPKPAGYRLYLSPRPDHIRQGRGGGVAFYVRKGLRVQLIPYPVASTDVMWLKLNVCGK</sequence>
<keyword evidence="1" id="KW-0255">Endonuclease</keyword>
<dbReference type="AlphaFoldDB" id="A0A0L7K4E4"/>
<protein>
    <submittedName>
        <fullName evidence="1">Endonuclease-reverse transcriptase</fullName>
    </submittedName>
</protein>
<keyword evidence="1" id="KW-0540">Nuclease</keyword>
<organism evidence="1 2">
    <name type="scientific">Operophtera brumata</name>
    <name type="common">Winter moth</name>
    <name type="synonym">Phalaena brumata</name>
    <dbReference type="NCBI Taxonomy" id="104452"/>
    <lineage>
        <taxon>Eukaryota</taxon>
        <taxon>Metazoa</taxon>
        <taxon>Ecdysozoa</taxon>
        <taxon>Arthropoda</taxon>
        <taxon>Hexapoda</taxon>
        <taxon>Insecta</taxon>
        <taxon>Pterygota</taxon>
        <taxon>Neoptera</taxon>
        <taxon>Endopterygota</taxon>
        <taxon>Lepidoptera</taxon>
        <taxon>Glossata</taxon>
        <taxon>Ditrysia</taxon>
        <taxon>Geometroidea</taxon>
        <taxon>Geometridae</taxon>
        <taxon>Larentiinae</taxon>
        <taxon>Operophtera</taxon>
    </lineage>
</organism>
<keyword evidence="2" id="KW-1185">Reference proteome</keyword>
<keyword evidence="1" id="KW-0378">Hydrolase</keyword>
<dbReference type="EMBL" id="JTDY01011243">
    <property type="protein sequence ID" value="KOB57258.1"/>
    <property type="molecule type" value="Genomic_DNA"/>
</dbReference>
<dbReference type="GO" id="GO:0004519">
    <property type="term" value="F:endonuclease activity"/>
    <property type="evidence" value="ECO:0007669"/>
    <property type="project" value="UniProtKB-KW"/>
</dbReference>
<name>A0A0L7K4E4_OPEBR</name>